<dbReference type="InterPro" id="IPR026099">
    <property type="entry name" value="Odf2-rel"/>
</dbReference>
<comment type="subcellular location">
    <subcellularLocation>
        <location evidence="1">Cytoplasm</location>
        <location evidence="1">Cytoskeleton</location>
        <location evidence="1">Microtubule organizing center</location>
        <location evidence="1">Centrosome</location>
        <location evidence="1">Centriole</location>
    </subcellularLocation>
</comment>
<sequence>MSVSPIHVHVQDNTPLHVHVKKPKKSALREVGQSISVDSQQLKLSGNVRHSVRPGPRAKPRSVNEPWIPAPGRTSTKDKLDKAFKWNSGRSQLEINPPVDVNIYGPFNETPLRTSDLSTDEDNRLRAHLSDYEKKIEGLMAEVGTLKNEGKHLSNLITQEKCIKCGKFDQTNLPIQKVPEKPNRHARCFEELTAIDMSDKKLNCLHSKLIKTSRKFAHDSSKQSSMEVDKSEEGAIDWMKNLASRIVNDEDNPTLFHDSSFREFEKLTDHSEVEDTKACNKSQVTFREPLVDDQDSKPGKSRFASVSQTEPDSMSLADWRVSSKINHTQMEFKKMEEELGNREERLEASKAVLEDKQKELNCIAKEYEETEKENYRLRKSMEKYQGDLAASLKEIDNFTSTDDGVLRQLIEVEISGAEAGKQVAALRDIVKRLKYEKRLSSSDVALLNKQKELLLQKLDEFETSNRTVRRLLQNEHKTLADVRRLEEQRDILMKKMADSDSDILKLKSELIQTRNDAEQLATQVNEEKNHAHTLNELNKSVESTRAHLQRELRAKEMENNRLHVQLKNMERDTDAIRLEAEETTAAAKSERETLAREKEGLKRATRSQRNRAEKAEDALKELENRLQDRERKLEEARSQADAWRERYQRTSDEKVRLDDHVQSLAGRISESESTTRANDLLRRKTEDELRQQIERLISDNAVCRSDVERYKNDTIIAEERARKAGLEVSALRKDIRQHEGTAEDLKNQLRKAKNEAEEALLTAERVERSSRRLRDEGNGEIERVREQMLERMRDLQPLPELLKETEMKLRDAQDKLHVYEQRSVEQTRIIAELTNKGDDHNDEVTTLRQRISALTDENRALEARLQILHVKLDDRDVRVKETVLDTVNKDEKIQQLQLKLEELTHERDSLRRQLEAAVRDSGKAVESEIGKAAAREHMSQARIVDLETQITRLKTDIASLKRAKEDSERRNQSKLQDARDRLEQAESTNRSMRNYVNFLKTSYNNVFGGDVSLTSTPIRSGPHGGSGSPF</sequence>
<protein>
    <recommendedName>
        <fullName evidence="10">Outer dense fiber protein 2</fullName>
    </recommendedName>
</protein>
<feature type="region of interest" description="Disordered" evidence="7">
    <location>
        <begin position="289"/>
        <end position="309"/>
    </location>
</feature>
<feature type="region of interest" description="Disordered" evidence="7">
    <location>
        <begin position="49"/>
        <end position="76"/>
    </location>
</feature>
<name>A0ABP0F489_CLALP</name>
<dbReference type="PANTHER" id="PTHR23162">
    <property type="entry name" value="OUTER DENSE FIBER OF SPERM TAILS 2"/>
    <property type="match status" value="1"/>
</dbReference>
<keyword evidence="4 6" id="KW-0175">Coiled coil</keyword>
<feature type="coiled-coil region" evidence="6">
    <location>
        <begin position="728"/>
        <end position="776"/>
    </location>
</feature>
<evidence type="ECO:0000256" key="4">
    <source>
        <dbReference type="ARBA" id="ARBA00023054"/>
    </source>
</evidence>
<dbReference type="SUPFAM" id="SSF57997">
    <property type="entry name" value="Tropomyosin"/>
    <property type="match status" value="1"/>
</dbReference>
<comment type="caution">
    <text evidence="8">The sequence shown here is derived from an EMBL/GenBank/DDBJ whole genome shotgun (WGS) entry which is preliminary data.</text>
</comment>
<evidence type="ECO:0000313" key="9">
    <source>
        <dbReference type="Proteomes" id="UP001642483"/>
    </source>
</evidence>
<feature type="coiled-coil region" evidence="6">
    <location>
        <begin position="325"/>
        <end position="387"/>
    </location>
</feature>
<keyword evidence="3" id="KW-0963">Cytoplasm</keyword>
<evidence type="ECO:0000256" key="5">
    <source>
        <dbReference type="ARBA" id="ARBA00023212"/>
    </source>
</evidence>
<dbReference type="Proteomes" id="UP001642483">
    <property type="component" value="Unassembled WGS sequence"/>
</dbReference>
<feature type="region of interest" description="Disordered" evidence="7">
    <location>
        <begin position="583"/>
        <end position="617"/>
    </location>
</feature>
<feature type="compositionally biased region" description="Basic and acidic residues" evidence="7">
    <location>
        <begin position="962"/>
        <end position="984"/>
    </location>
</feature>
<feature type="compositionally biased region" description="Basic and acidic residues" evidence="7">
    <location>
        <begin position="588"/>
        <end position="602"/>
    </location>
</feature>
<evidence type="ECO:0000313" key="8">
    <source>
        <dbReference type="EMBL" id="CAK8673528.1"/>
    </source>
</evidence>
<keyword evidence="9" id="KW-1185">Reference proteome</keyword>
<reference evidence="8 9" key="1">
    <citation type="submission" date="2024-02" db="EMBL/GenBank/DDBJ databases">
        <authorList>
            <person name="Daric V."/>
            <person name="Darras S."/>
        </authorList>
    </citation>
    <scope>NUCLEOTIDE SEQUENCE [LARGE SCALE GENOMIC DNA]</scope>
</reference>
<evidence type="ECO:0000256" key="3">
    <source>
        <dbReference type="ARBA" id="ARBA00022490"/>
    </source>
</evidence>
<comment type="similarity">
    <text evidence="2">Belongs to the ODF2 family.</text>
</comment>
<evidence type="ECO:0008006" key="10">
    <source>
        <dbReference type="Google" id="ProtNLM"/>
    </source>
</evidence>
<evidence type="ECO:0000256" key="1">
    <source>
        <dbReference type="ARBA" id="ARBA00004114"/>
    </source>
</evidence>
<evidence type="ECO:0000256" key="2">
    <source>
        <dbReference type="ARBA" id="ARBA00009316"/>
    </source>
</evidence>
<feature type="compositionally biased region" description="Basic residues" evidence="7">
    <location>
        <begin position="50"/>
        <end position="60"/>
    </location>
</feature>
<feature type="region of interest" description="Disordered" evidence="7">
    <location>
        <begin position="962"/>
        <end position="988"/>
    </location>
</feature>
<gene>
    <name evidence="8" type="ORF">CVLEPA_LOCUS3312</name>
</gene>
<keyword evidence="5" id="KW-0206">Cytoskeleton</keyword>
<dbReference type="EMBL" id="CAWYQH010000002">
    <property type="protein sequence ID" value="CAK8673528.1"/>
    <property type="molecule type" value="Genomic_DNA"/>
</dbReference>
<accession>A0ABP0F489</accession>
<evidence type="ECO:0000256" key="6">
    <source>
        <dbReference type="SAM" id="Coils"/>
    </source>
</evidence>
<dbReference type="PANTHER" id="PTHR23162:SF10">
    <property type="entry name" value="FI13205P"/>
    <property type="match status" value="1"/>
</dbReference>
<evidence type="ECO:0000256" key="7">
    <source>
        <dbReference type="SAM" id="MobiDB-lite"/>
    </source>
</evidence>
<organism evidence="8 9">
    <name type="scientific">Clavelina lepadiformis</name>
    <name type="common">Light-bulb sea squirt</name>
    <name type="synonym">Ascidia lepadiformis</name>
    <dbReference type="NCBI Taxonomy" id="159417"/>
    <lineage>
        <taxon>Eukaryota</taxon>
        <taxon>Metazoa</taxon>
        <taxon>Chordata</taxon>
        <taxon>Tunicata</taxon>
        <taxon>Ascidiacea</taxon>
        <taxon>Aplousobranchia</taxon>
        <taxon>Clavelinidae</taxon>
        <taxon>Clavelina</taxon>
    </lineage>
</organism>
<proteinExistence type="inferred from homology"/>